<evidence type="ECO:0000256" key="4">
    <source>
        <dbReference type="ARBA" id="ARBA00022989"/>
    </source>
</evidence>
<dbReference type="AlphaFoldDB" id="A0A672GCP4"/>
<evidence type="ECO:0000256" key="1">
    <source>
        <dbReference type="ARBA" id="ARBA00004141"/>
    </source>
</evidence>
<dbReference type="PANTHER" id="PTHR10258">
    <property type="entry name" value="CALCIUM-ACTIVATED POTASSIUM CHANNEL SUBUNIT BETA"/>
    <property type="match status" value="1"/>
</dbReference>
<comment type="subcellular location">
    <subcellularLocation>
        <location evidence="1">Membrane</location>
        <topology evidence="1">Multi-pass membrane protein</topology>
    </subcellularLocation>
</comment>
<reference evidence="10" key="3">
    <citation type="submission" date="2025-09" db="UniProtKB">
        <authorList>
            <consortium name="Ensembl"/>
        </authorList>
    </citation>
    <scope>IDENTIFICATION</scope>
</reference>
<evidence type="ECO:0000256" key="7">
    <source>
        <dbReference type="ARBA" id="ARBA00023180"/>
    </source>
</evidence>
<dbReference type="InParanoid" id="A0A672GCP4"/>
<name>A0A672GCP4_SALFA</name>
<keyword evidence="3 9" id="KW-0812">Transmembrane</keyword>
<keyword evidence="11" id="KW-1185">Reference proteome</keyword>
<evidence type="ECO:0000256" key="3">
    <source>
        <dbReference type="ARBA" id="ARBA00022692"/>
    </source>
</evidence>
<keyword evidence="4 9" id="KW-1133">Transmembrane helix</keyword>
<feature type="transmembrane region" description="Helical" evidence="9">
    <location>
        <begin position="38"/>
        <end position="59"/>
    </location>
</feature>
<dbReference type="GO" id="GO:0005513">
    <property type="term" value="P:detection of calcium ion"/>
    <property type="evidence" value="ECO:0007669"/>
    <property type="project" value="TreeGrafter"/>
</dbReference>
<reference evidence="10" key="2">
    <citation type="submission" date="2025-08" db="UniProtKB">
        <authorList>
            <consortium name="Ensembl"/>
        </authorList>
    </citation>
    <scope>IDENTIFICATION</scope>
</reference>
<keyword evidence="5" id="KW-0406">Ion transport</keyword>
<reference evidence="10" key="1">
    <citation type="submission" date="2019-06" db="EMBL/GenBank/DDBJ databases">
        <authorList>
            <consortium name="Wellcome Sanger Institute Data Sharing"/>
        </authorList>
    </citation>
    <scope>NUCLEOTIDE SEQUENCE [LARGE SCALE GENOMIC DNA]</scope>
</reference>
<evidence type="ECO:0000256" key="5">
    <source>
        <dbReference type="ARBA" id="ARBA00023065"/>
    </source>
</evidence>
<evidence type="ECO:0000256" key="9">
    <source>
        <dbReference type="SAM" id="Phobius"/>
    </source>
</evidence>
<dbReference type="GO" id="GO:0015269">
    <property type="term" value="F:calcium-activated potassium channel activity"/>
    <property type="evidence" value="ECO:0007669"/>
    <property type="project" value="InterPro"/>
</dbReference>
<evidence type="ECO:0000313" key="11">
    <source>
        <dbReference type="Proteomes" id="UP000472267"/>
    </source>
</evidence>
<keyword evidence="6 9" id="KW-0472">Membrane</keyword>
<dbReference type="Proteomes" id="UP000472267">
    <property type="component" value="Chromosome 23"/>
</dbReference>
<accession>A0A672GCP4</accession>
<dbReference type="InterPro" id="IPR037096">
    <property type="entry name" value="KCNMB2_ball/chain_dom_sf"/>
</dbReference>
<dbReference type="OMA" id="HKDYAAT"/>
<dbReference type="Gene3D" id="4.10.81.20">
    <property type="entry name" value="KCNMB2, ball/chain domain"/>
    <property type="match status" value="1"/>
</dbReference>
<evidence type="ECO:0000313" key="10">
    <source>
        <dbReference type="Ensembl" id="ENSSFAP00005016611.1"/>
    </source>
</evidence>
<gene>
    <name evidence="10" type="primary">LOC115382226</name>
</gene>
<dbReference type="InterPro" id="IPR003930">
    <property type="entry name" value="K_chnl_Ca-activ_BK_bsu"/>
</dbReference>
<evidence type="ECO:0000256" key="2">
    <source>
        <dbReference type="ARBA" id="ARBA00022448"/>
    </source>
</evidence>
<proteinExistence type="predicted"/>
<organism evidence="10 11">
    <name type="scientific">Salarias fasciatus</name>
    <name type="common">Jewelled blenny</name>
    <name type="synonym">Blennius fasciatus</name>
    <dbReference type="NCBI Taxonomy" id="181472"/>
    <lineage>
        <taxon>Eukaryota</taxon>
        <taxon>Metazoa</taxon>
        <taxon>Chordata</taxon>
        <taxon>Craniata</taxon>
        <taxon>Vertebrata</taxon>
        <taxon>Euteleostomi</taxon>
        <taxon>Actinopterygii</taxon>
        <taxon>Neopterygii</taxon>
        <taxon>Teleostei</taxon>
        <taxon>Neoteleostei</taxon>
        <taxon>Acanthomorphata</taxon>
        <taxon>Ovalentaria</taxon>
        <taxon>Blenniimorphae</taxon>
        <taxon>Blenniiformes</taxon>
        <taxon>Blennioidei</taxon>
        <taxon>Blenniidae</taxon>
        <taxon>Salariinae</taxon>
        <taxon>Salarias</taxon>
    </lineage>
</organism>
<evidence type="ECO:0000256" key="6">
    <source>
        <dbReference type="ARBA" id="ARBA00023136"/>
    </source>
</evidence>
<evidence type="ECO:0008006" key="12">
    <source>
        <dbReference type="Google" id="ProtNLM"/>
    </source>
</evidence>
<dbReference type="PRINTS" id="PR01450">
    <property type="entry name" value="BKCHANNELB"/>
</dbReference>
<dbReference type="Pfam" id="PF03185">
    <property type="entry name" value="CaKB"/>
    <property type="match status" value="1"/>
</dbReference>
<sequence length="239" mass="27260">MDLQLVFRSIYQKICEHQALDKRRTVTALRPGEDRATLLGLSMVLFSAMMYFVLGVTVLRSHSDSVWTDENSCTVVNSTIVWDVNCSYSCGAECWRRSQYPCLQVYVRINSSDRVVRLLHNEEAHERNPECFYIPKCQKDYSATHAVVQNVSRRLRSQRRVQCFVDPGGRSSSALLAPFYGRAAVFYSLFWPTCVLVGGTAIVAMVKLTQYLSIRCERQTRTPRSRLIGTRPLTGTEEV</sequence>
<keyword evidence="8" id="KW-0407">Ion channel</keyword>
<dbReference type="Ensembl" id="ENSSFAT00005017263.1">
    <property type="protein sequence ID" value="ENSSFAP00005016611.1"/>
    <property type="gene ID" value="ENSSFAG00005008813.1"/>
</dbReference>
<dbReference type="PANTHER" id="PTHR10258:SF5">
    <property type="entry name" value="CALCIUM-ACTIVATED POTASSIUM CHANNEL SUBUNIT BETA-2"/>
    <property type="match status" value="1"/>
</dbReference>
<evidence type="ECO:0000256" key="8">
    <source>
        <dbReference type="ARBA" id="ARBA00023303"/>
    </source>
</evidence>
<feature type="transmembrane region" description="Helical" evidence="9">
    <location>
        <begin position="184"/>
        <end position="206"/>
    </location>
</feature>
<keyword evidence="7" id="KW-0325">Glycoprotein</keyword>
<dbReference type="GO" id="GO:0008076">
    <property type="term" value="C:voltage-gated potassium channel complex"/>
    <property type="evidence" value="ECO:0007669"/>
    <property type="project" value="TreeGrafter"/>
</dbReference>
<keyword evidence="2" id="KW-0813">Transport</keyword>
<dbReference type="GO" id="GO:0015459">
    <property type="term" value="F:potassium channel regulator activity"/>
    <property type="evidence" value="ECO:0007669"/>
    <property type="project" value="TreeGrafter"/>
</dbReference>
<protein>
    <recommendedName>
        <fullName evidence="12">KCNMB2 ball/chain domain-containing protein</fullName>
    </recommendedName>
</protein>